<dbReference type="PANTHER" id="PTHR44688">
    <property type="entry name" value="DNA-BINDING TRANSCRIPTIONAL ACTIVATOR DEVR_DOSR"/>
    <property type="match status" value="1"/>
</dbReference>
<dbReference type="PRINTS" id="PR00038">
    <property type="entry name" value="HTHLUXR"/>
</dbReference>
<dbReference type="GO" id="GO:0006355">
    <property type="term" value="P:regulation of DNA-templated transcription"/>
    <property type="evidence" value="ECO:0007669"/>
    <property type="project" value="InterPro"/>
</dbReference>
<dbReference type="InterPro" id="IPR005143">
    <property type="entry name" value="TF_LuxR_autoind-bd_dom"/>
</dbReference>
<evidence type="ECO:0000256" key="3">
    <source>
        <dbReference type="ARBA" id="ARBA00023163"/>
    </source>
</evidence>
<keyword evidence="1" id="KW-0805">Transcription regulation</keyword>
<dbReference type="CDD" id="cd06170">
    <property type="entry name" value="LuxR_C_like"/>
    <property type="match status" value="1"/>
</dbReference>
<dbReference type="SMART" id="SM00421">
    <property type="entry name" value="HTH_LUXR"/>
    <property type="match status" value="1"/>
</dbReference>
<reference evidence="5 6" key="1">
    <citation type="submission" date="2017-05" db="EMBL/GenBank/DDBJ databases">
        <title>Comparative genomic and metabolic analysis of manganese-oxidizing mechanisms in Celeribater manganoxidans DY25T: its adaption to the environment of polymetallic nodule.</title>
        <authorList>
            <person name="Wang X."/>
        </authorList>
    </citation>
    <scope>NUCLEOTIDE SEQUENCE [LARGE SCALE GENOMIC DNA]</scope>
    <source>
        <strain evidence="5 6">DY25</strain>
    </source>
</reference>
<dbReference type="EMBL" id="CP021404">
    <property type="protein sequence ID" value="ATI41966.1"/>
    <property type="molecule type" value="Genomic_DNA"/>
</dbReference>
<dbReference type="OrthoDB" id="3679796at2"/>
<dbReference type="Pfam" id="PF03472">
    <property type="entry name" value="Autoind_bind"/>
    <property type="match status" value="1"/>
</dbReference>
<name>A0A291LYZ9_9RHOB</name>
<evidence type="ECO:0000313" key="5">
    <source>
        <dbReference type="EMBL" id="ATI41966.1"/>
    </source>
</evidence>
<evidence type="ECO:0000259" key="4">
    <source>
        <dbReference type="PROSITE" id="PS50043"/>
    </source>
</evidence>
<dbReference type="InterPro" id="IPR036388">
    <property type="entry name" value="WH-like_DNA-bd_sf"/>
</dbReference>
<dbReference type="AlphaFoldDB" id="A0A291LYZ9"/>
<keyword evidence="6" id="KW-1185">Reference proteome</keyword>
<accession>A0A291LYZ9</accession>
<dbReference type="KEGG" id="cmag:CBW24_08090"/>
<evidence type="ECO:0000313" key="6">
    <source>
        <dbReference type="Proteomes" id="UP000219050"/>
    </source>
</evidence>
<evidence type="ECO:0000256" key="2">
    <source>
        <dbReference type="ARBA" id="ARBA00023125"/>
    </source>
</evidence>
<protein>
    <submittedName>
        <fullName evidence="5">LuxR family transcriptional regulator</fullName>
    </submittedName>
</protein>
<dbReference type="Proteomes" id="UP000219050">
    <property type="component" value="Chromosome"/>
</dbReference>
<dbReference type="PROSITE" id="PS50043">
    <property type="entry name" value="HTH_LUXR_2"/>
    <property type="match status" value="1"/>
</dbReference>
<dbReference type="InterPro" id="IPR000792">
    <property type="entry name" value="Tscrpt_reg_LuxR_C"/>
</dbReference>
<proteinExistence type="predicted"/>
<dbReference type="InterPro" id="IPR036693">
    <property type="entry name" value="TF_LuxR_autoind-bd_dom_sf"/>
</dbReference>
<feature type="domain" description="HTH luxR-type" evidence="4">
    <location>
        <begin position="177"/>
        <end position="242"/>
    </location>
</feature>
<dbReference type="SUPFAM" id="SSF46894">
    <property type="entry name" value="C-terminal effector domain of the bipartite response regulators"/>
    <property type="match status" value="1"/>
</dbReference>
<dbReference type="Gene3D" id="3.30.450.80">
    <property type="entry name" value="Transcription factor LuxR-like, autoinducer-binding domain"/>
    <property type="match status" value="1"/>
</dbReference>
<sequence length="257" mass="29368">MGLEEYIERLTQCRTVDEVWQFHCDQMASYGFDRLLYGFTRYRTPTSLGNPADMLILTNHAPEYIQTFLDQNHYHHAPMVRWALENDGACSWRWLQEQSQGGMMTAAERRVYEFNLRHGVTAGYSISFPEQSRRAKGAIALTAARGLSQTDIDEVWQHHGGRIAAMNNVLHLKLIHMPYARNSLTDRQREVLEWTGDGKTIQDIAQIMGLQPATVEKHLRLARETLNVETTAQAVLKASVQNQMYLVNGAPRGVRQP</sequence>
<dbReference type="GO" id="GO:0003677">
    <property type="term" value="F:DNA binding"/>
    <property type="evidence" value="ECO:0007669"/>
    <property type="project" value="UniProtKB-KW"/>
</dbReference>
<dbReference type="InterPro" id="IPR016032">
    <property type="entry name" value="Sig_transdc_resp-reg_C-effctor"/>
</dbReference>
<dbReference type="PANTHER" id="PTHR44688:SF16">
    <property type="entry name" value="DNA-BINDING TRANSCRIPTIONAL ACTIVATOR DEVR_DOSR"/>
    <property type="match status" value="1"/>
</dbReference>
<organism evidence="5 6">
    <name type="scientific">Pacificitalea manganoxidans</name>
    <dbReference type="NCBI Taxonomy" id="1411902"/>
    <lineage>
        <taxon>Bacteria</taxon>
        <taxon>Pseudomonadati</taxon>
        <taxon>Pseudomonadota</taxon>
        <taxon>Alphaproteobacteria</taxon>
        <taxon>Rhodobacterales</taxon>
        <taxon>Paracoccaceae</taxon>
        <taxon>Pacificitalea</taxon>
    </lineage>
</organism>
<dbReference type="Gene3D" id="1.10.10.10">
    <property type="entry name" value="Winged helix-like DNA-binding domain superfamily/Winged helix DNA-binding domain"/>
    <property type="match status" value="1"/>
</dbReference>
<evidence type="ECO:0000256" key="1">
    <source>
        <dbReference type="ARBA" id="ARBA00023015"/>
    </source>
</evidence>
<gene>
    <name evidence="5" type="ORF">CBW24_08090</name>
</gene>
<keyword evidence="2" id="KW-0238">DNA-binding</keyword>
<dbReference type="Pfam" id="PF00196">
    <property type="entry name" value="GerE"/>
    <property type="match status" value="1"/>
</dbReference>
<dbReference type="SUPFAM" id="SSF75516">
    <property type="entry name" value="Pheromone-binding domain of LuxR-like quorum-sensing transcription factors"/>
    <property type="match status" value="1"/>
</dbReference>
<keyword evidence="3" id="KW-0804">Transcription</keyword>
<dbReference type="RefSeq" id="WP_088664062.1">
    <property type="nucleotide sequence ID" value="NZ_CP021404.1"/>
</dbReference>